<dbReference type="InterPro" id="IPR027450">
    <property type="entry name" value="AlkB-like"/>
</dbReference>
<dbReference type="Pfam" id="PF13532">
    <property type="entry name" value="2OG-FeII_Oxy_2"/>
    <property type="match status" value="1"/>
</dbReference>
<dbReference type="OrthoDB" id="545910at2759"/>
<comment type="cofactor">
    <cofactor evidence="1">
        <name>Fe(2+)</name>
        <dbReference type="ChEBI" id="CHEBI:29033"/>
    </cofactor>
</comment>
<dbReference type="GO" id="GO:0008198">
    <property type="term" value="F:ferrous iron binding"/>
    <property type="evidence" value="ECO:0007669"/>
    <property type="project" value="TreeGrafter"/>
</dbReference>
<gene>
    <name evidence="4" type="ORF">GPM918_LOCUS23554</name>
    <name evidence="5" type="ORF">SRO942_LOCUS23553</name>
</gene>
<dbReference type="Gene3D" id="2.60.120.590">
    <property type="entry name" value="Alpha-ketoglutarate-dependent dioxygenase AlkB-like"/>
    <property type="match status" value="1"/>
</dbReference>
<name>A0A814W880_9BILA</name>
<evidence type="ECO:0000313" key="4">
    <source>
        <dbReference type="EMBL" id="CAF1197735.1"/>
    </source>
</evidence>
<dbReference type="GO" id="GO:0051747">
    <property type="term" value="F:cytosine C-5 DNA demethylase activity"/>
    <property type="evidence" value="ECO:0007669"/>
    <property type="project" value="TreeGrafter"/>
</dbReference>
<keyword evidence="6" id="KW-1185">Reference proteome</keyword>
<dbReference type="SUPFAM" id="SSF51197">
    <property type="entry name" value="Clavaminate synthase-like"/>
    <property type="match status" value="1"/>
</dbReference>
<dbReference type="Proteomes" id="UP000681722">
    <property type="component" value="Unassembled WGS sequence"/>
</dbReference>
<feature type="binding site" evidence="2">
    <location>
        <position position="115"/>
    </location>
    <ligand>
        <name>2-oxoglutarate</name>
        <dbReference type="ChEBI" id="CHEBI:16810"/>
    </ligand>
</feature>
<proteinExistence type="predicted"/>
<feature type="domain" description="Alpha-ketoglutarate-dependent dioxygenase AlkB-like" evidence="3">
    <location>
        <begin position="25"/>
        <end position="147"/>
    </location>
</feature>
<dbReference type="AlphaFoldDB" id="A0A814W880"/>
<sequence length="148" mass="16652">MSFKSDLPSNECETVYESSTSRCWIWNHFLSSDESSLLFRQISDLELEHHPPIFIFGRAANLQRSVGFYSDTSHGYAYTNQITKSQPLAPFLLDLLEKVNNVLKTNFNGILINSYENGCETIGAHSDDERGLDDTDGNRRVASISLGI</sequence>
<feature type="binding site" evidence="2">
    <location>
        <position position="128"/>
    </location>
    <ligand>
        <name>substrate</name>
    </ligand>
</feature>
<dbReference type="EMBL" id="CAJOBC010008455">
    <property type="protein sequence ID" value="CAF3962126.1"/>
    <property type="molecule type" value="Genomic_DNA"/>
</dbReference>
<evidence type="ECO:0000256" key="1">
    <source>
        <dbReference type="ARBA" id="ARBA00001954"/>
    </source>
</evidence>
<organism evidence="4 6">
    <name type="scientific">Didymodactylos carnosus</name>
    <dbReference type="NCBI Taxonomy" id="1234261"/>
    <lineage>
        <taxon>Eukaryota</taxon>
        <taxon>Metazoa</taxon>
        <taxon>Spiralia</taxon>
        <taxon>Gnathifera</taxon>
        <taxon>Rotifera</taxon>
        <taxon>Eurotatoria</taxon>
        <taxon>Bdelloidea</taxon>
        <taxon>Philodinida</taxon>
        <taxon>Philodinidae</taxon>
        <taxon>Didymodactylos</taxon>
    </lineage>
</organism>
<dbReference type="Proteomes" id="UP000663829">
    <property type="component" value="Unassembled WGS sequence"/>
</dbReference>
<dbReference type="InterPro" id="IPR032852">
    <property type="entry name" value="ALKBH2"/>
</dbReference>
<evidence type="ECO:0000256" key="2">
    <source>
        <dbReference type="PIRSR" id="PIRSR632852-1"/>
    </source>
</evidence>
<evidence type="ECO:0000313" key="6">
    <source>
        <dbReference type="Proteomes" id="UP000663829"/>
    </source>
</evidence>
<accession>A0A814W880</accession>
<comment type="caution">
    <text evidence="4">The sequence shown here is derived from an EMBL/GenBank/DDBJ whole genome shotgun (WGS) entry which is preliminary data.</text>
</comment>
<dbReference type="GO" id="GO:0006307">
    <property type="term" value="P:DNA alkylation repair"/>
    <property type="evidence" value="ECO:0007669"/>
    <property type="project" value="TreeGrafter"/>
</dbReference>
<evidence type="ECO:0000259" key="3">
    <source>
        <dbReference type="Pfam" id="PF13532"/>
    </source>
</evidence>
<protein>
    <recommendedName>
        <fullName evidence="3">Alpha-ketoglutarate-dependent dioxygenase AlkB-like domain-containing protein</fullName>
    </recommendedName>
</protein>
<dbReference type="EMBL" id="CAJNOQ010008454">
    <property type="protein sequence ID" value="CAF1197735.1"/>
    <property type="molecule type" value="Genomic_DNA"/>
</dbReference>
<feature type="binding site" evidence="2">
    <location>
        <position position="113"/>
    </location>
    <ligand>
        <name>2-oxoglutarate</name>
        <dbReference type="ChEBI" id="CHEBI:16810"/>
    </ligand>
</feature>
<evidence type="ECO:0000313" key="5">
    <source>
        <dbReference type="EMBL" id="CAF3962126.1"/>
    </source>
</evidence>
<reference evidence="4" key="1">
    <citation type="submission" date="2021-02" db="EMBL/GenBank/DDBJ databases">
        <authorList>
            <person name="Nowell W R."/>
        </authorList>
    </citation>
    <scope>NUCLEOTIDE SEQUENCE</scope>
</reference>
<dbReference type="PANTHER" id="PTHR31573:SF1">
    <property type="entry name" value="DNA OXIDATIVE DEMETHYLASE ALKBH2"/>
    <property type="match status" value="1"/>
</dbReference>
<dbReference type="GO" id="GO:0035516">
    <property type="term" value="F:broad specificity oxidative DNA demethylase activity"/>
    <property type="evidence" value="ECO:0007669"/>
    <property type="project" value="TreeGrafter"/>
</dbReference>
<dbReference type="PANTHER" id="PTHR31573">
    <property type="entry name" value="ALPHA-KETOGLUTARATE-DEPENDENT DIOXYGENASE ALKB HOMOLOG 2"/>
    <property type="match status" value="1"/>
</dbReference>
<feature type="binding site" evidence="2">
    <location>
        <position position="125"/>
    </location>
    <ligand>
        <name>2-oxoglutarate</name>
        <dbReference type="ChEBI" id="CHEBI:16810"/>
    </ligand>
</feature>
<dbReference type="InterPro" id="IPR037151">
    <property type="entry name" value="AlkB-like_sf"/>
</dbReference>
<feature type="binding site" evidence="2">
    <location>
        <begin position="56"/>
        <end position="58"/>
    </location>
    <ligand>
        <name>substrate</name>
    </ligand>
</feature>